<evidence type="ECO:0000256" key="5">
    <source>
        <dbReference type="ARBA" id="ARBA00022989"/>
    </source>
</evidence>
<dbReference type="InterPro" id="IPR025846">
    <property type="entry name" value="TBL_N"/>
</dbReference>
<dbReference type="PANTHER" id="PTHR32285">
    <property type="entry name" value="PROTEIN TRICHOME BIREFRINGENCE-LIKE 9-RELATED"/>
    <property type="match status" value="1"/>
</dbReference>
<dbReference type="AlphaFoldDB" id="A0A834ZF71"/>
<evidence type="ECO:0000256" key="4">
    <source>
        <dbReference type="ARBA" id="ARBA00022968"/>
    </source>
</evidence>
<evidence type="ECO:0000256" key="1">
    <source>
        <dbReference type="ARBA" id="ARBA00004167"/>
    </source>
</evidence>
<evidence type="ECO:0000259" key="10">
    <source>
        <dbReference type="Pfam" id="PF14416"/>
    </source>
</evidence>
<dbReference type="EMBL" id="JABCRI010000006">
    <property type="protein sequence ID" value="KAF8404380.1"/>
    <property type="molecule type" value="Genomic_DNA"/>
</dbReference>
<dbReference type="InterPro" id="IPR026057">
    <property type="entry name" value="TBL_C"/>
</dbReference>
<reference evidence="11 12" key="1">
    <citation type="submission" date="2020-04" db="EMBL/GenBank/DDBJ databases">
        <title>Plant Genome Project.</title>
        <authorList>
            <person name="Zhang R.-G."/>
        </authorList>
    </citation>
    <scope>NUCLEOTIDE SEQUENCE [LARGE SCALE GENOMIC DNA]</scope>
    <source>
        <strain evidence="11">YNK0</strain>
        <tissue evidence="11">Leaf</tissue>
    </source>
</reference>
<dbReference type="OrthoDB" id="630188at2759"/>
<evidence type="ECO:0000256" key="7">
    <source>
        <dbReference type="SAM" id="MobiDB-lite"/>
    </source>
</evidence>
<keyword evidence="3 8" id="KW-0812">Transmembrane</keyword>
<feature type="domain" description="Trichome birefringence-like N-terminal" evidence="10">
    <location>
        <begin position="81"/>
        <end position="133"/>
    </location>
</feature>
<feature type="domain" description="Trichome birefringence-like C-terminal" evidence="9">
    <location>
        <begin position="359"/>
        <end position="501"/>
    </location>
</feature>
<evidence type="ECO:0000256" key="8">
    <source>
        <dbReference type="SAM" id="Phobius"/>
    </source>
</evidence>
<evidence type="ECO:0000259" key="9">
    <source>
        <dbReference type="Pfam" id="PF13839"/>
    </source>
</evidence>
<dbReference type="GO" id="GO:0016413">
    <property type="term" value="F:O-acetyltransferase activity"/>
    <property type="evidence" value="ECO:0007669"/>
    <property type="project" value="InterPro"/>
</dbReference>
<evidence type="ECO:0000256" key="6">
    <source>
        <dbReference type="ARBA" id="ARBA00023136"/>
    </source>
</evidence>
<feature type="transmembrane region" description="Helical" evidence="8">
    <location>
        <begin position="37"/>
        <end position="60"/>
    </location>
</feature>
<feature type="domain" description="Trichome birefringence-like C-terminal" evidence="9">
    <location>
        <begin position="135"/>
        <end position="266"/>
    </location>
</feature>
<accession>A0A834ZF71</accession>
<name>A0A834ZF71_TETSI</name>
<gene>
    <name evidence="11" type="ORF">HHK36_009263</name>
</gene>
<dbReference type="Proteomes" id="UP000655225">
    <property type="component" value="Unassembled WGS sequence"/>
</dbReference>
<sequence>MVSSFSRSTSSHFSRRGSSFGSPRVVGHWKSWVSRSFHLIVVIGSLVSFLLAVGCGYLYVFPSISQAIHGHGISKFIGSIEKCDIFEGSWVPDHNYPLYNGSECPFAERGFDCLGNGRNDTDYLKWRWKPNNCVIPRFNVHMILERLRGKRVVFVGDSMSRTQWESMICLLMTGVADKKSVYEISGNKITKRIRVLRVRFSSFNFTVEFFRSVFLVQHSWVPRNGPRRVRSTLKLDKLDDISKEWIDSDILIFNTGQWWTPGKLFDTLFEVVWTWKFVDCGYRRSKGSLSHSNNGTAHAGQTFKISTVNMNEKFDWEREDSWWKIMDVTGGVTSSVPEGSTVATDSHTRHEGMVGGRGHDRNCYFQVGGSLKLGMSIPTAFRIAVDTWASWIESMVNTNRTQVFFRTFEPSHWSDQTRRFCNVTQFPSSETKGRDQSPFSDIIFEVMKNMKVPITVLHVTSMGAFRSDAHVGTWSDTPLVPDCSHWCLPGVPDVWNEILFSYLLGNFELTLQLTGV</sequence>
<proteinExistence type="inferred from homology"/>
<dbReference type="InterPro" id="IPR029962">
    <property type="entry name" value="TBL"/>
</dbReference>
<dbReference type="PANTHER" id="PTHR32285:SF34">
    <property type="entry name" value="PROTEIN TRICHOME BEREFRINGENCE-LIKE 7"/>
    <property type="match status" value="1"/>
</dbReference>
<comment type="subcellular location">
    <subcellularLocation>
        <location evidence="1">Membrane</location>
        <topology evidence="1">Single-pass membrane protein</topology>
    </subcellularLocation>
</comment>
<comment type="caution">
    <text evidence="11">The sequence shown here is derived from an EMBL/GenBank/DDBJ whole genome shotgun (WGS) entry which is preliminary data.</text>
</comment>
<protein>
    <recommendedName>
        <fullName evidence="13">Trichome birefringence-like N-terminal domain-containing protein</fullName>
    </recommendedName>
</protein>
<comment type="similarity">
    <text evidence="2">Belongs to the PC-esterase family. TBL subfamily.</text>
</comment>
<evidence type="ECO:0000256" key="2">
    <source>
        <dbReference type="ARBA" id="ARBA00007727"/>
    </source>
</evidence>
<dbReference type="Pfam" id="PF13839">
    <property type="entry name" value="PC-Esterase"/>
    <property type="match status" value="2"/>
</dbReference>
<dbReference type="GO" id="GO:0016020">
    <property type="term" value="C:membrane"/>
    <property type="evidence" value="ECO:0007669"/>
    <property type="project" value="UniProtKB-SubCell"/>
</dbReference>
<evidence type="ECO:0000256" key="3">
    <source>
        <dbReference type="ARBA" id="ARBA00022692"/>
    </source>
</evidence>
<evidence type="ECO:0000313" key="12">
    <source>
        <dbReference type="Proteomes" id="UP000655225"/>
    </source>
</evidence>
<feature type="region of interest" description="Disordered" evidence="7">
    <location>
        <begin position="1"/>
        <end position="24"/>
    </location>
</feature>
<dbReference type="GO" id="GO:0005794">
    <property type="term" value="C:Golgi apparatus"/>
    <property type="evidence" value="ECO:0007669"/>
    <property type="project" value="TreeGrafter"/>
</dbReference>
<keyword evidence="5 8" id="KW-1133">Transmembrane helix</keyword>
<keyword evidence="4" id="KW-0735">Signal-anchor</keyword>
<organism evidence="11 12">
    <name type="scientific">Tetracentron sinense</name>
    <name type="common">Spur-leaf</name>
    <dbReference type="NCBI Taxonomy" id="13715"/>
    <lineage>
        <taxon>Eukaryota</taxon>
        <taxon>Viridiplantae</taxon>
        <taxon>Streptophyta</taxon>
        <taxon>Embryophyta</taxon>
        <taxon>Tracheophyta</taxon>
        <taxon>Spermatophyta</taxon>
        <taxon>Magnoliopsida</taxon>
        <taxon>Trochodendrales</taxon>
        <taxon>Trochodendraceae</taxon>
        <taxon>Tetracentron</taxon>
    </lineage>
</organism>
<evidence type="ECO:0008006" key="13">
    <source>
        <dbReference type="Google" id="ProtNLM"/>
    </source>
</evidence>
<keyword evidence="6 8" id="KW-0472">Membrane</keyword>
<evidence type="ECO:0000313" key="11">
    <source>
        <dbReference type="EMBL" id="KAF8404380.1"/>
    </source>
</evidence>
<dbReference type="OMA" id="KLYETGC"/>
<dbReference type="Pfam" id="PF14416">
    <property type="entry name" value="PMR5N"/>
    <property type="match status" value="1"/>
</dbReference>
<keyword evidence="12" id="KW-1185">Reference proteome</keyword>